<dbReference type="Gene3D" id="3.40.50.300">
    <property type="entry name" value="P-loop containing nucleotide triphosphate hydrolases"/>
    <property type="match status" value="1"/>
</dbReference>
<dbReference type="PANTHER" id="PTHR43381:SF20">
    <property type="entry name" value="TRANSLATION INITIATION FACTOR IF-2, MITOCHONDRIAL"/>
    <property type="match status" value="1"/>
</dbReference>
<protein>
    <recommendedName>
        <fullName evidence="6">Tr-type G domain-containing protein</fullName>
    </recommendedName>
</protein>
<keyword evidence="2" id="KW-0396">Initiation factor</keyword>
<comment type="caution">
    <text evidence="7">The sequence shown here is derived from an EMBL/GenBank/DDBJ whole genome shotgun (WGS) entry which is preliminary data.</text>
</comment>
<dbReference type="Proteomes" id="UP000639338">
    <property type="component" value="Unassembled WGS sequence"/>
</dbReference>
<feature type="domain" description="Tr-type G" evidence="6">
    <location>
        <begin position="182"/>
        <end position="352"/>
    </location>
</feature>
<proteinExistence type="inferred from homology"/>
<reference evidence="7 8" key="1">
    <citation type="submission" date="2020-08" db="EMBL/GenBank/DDBJ databases">
        <title>Aphidius gifuensis genome sequencing and assembly.</title>
        <authorList>
            <person name="Du Z."/>
        </authorList>
    </citation>
    <scope>NUCLEOTIDE SEQUENCE [LARGE SCALE GENOMIC DNA]</scope>
    <source>
        <strain evidence="7">YNYX2018</strain>
        <tissue evidence="7">Adults</tissue>
    </source>
</reference>
<evidence type="ECO:0000256" key="1">
    <source>
        <dbReference type="ARBA" id="ARBA00007733"/>
    </source>
</evidence>
<dbReference type="AlphaFoldDB" id="A0A834XVE8"/>
<keyword evidence="8" id="KW-1185">Reference proteome</keyword>
<sequence>MAAFLIRACFKQRSTKTWLDIIKTESYAIKNKNVSPKVCIGCHCYHTTPIYFKRRKTKEEKLKKIVEPVIVKKKNQLPVVGIWKNMTVRELSESLDRPINDVLQAISYSDSYNKYDKNTIIENKNIIFDAVKRLGAKYKLVSKPDENKNNNNLSSSINLSALHDAVKRPLPNNNDDSIILIKRHPVVTVMGHVDHGKTTLLDTLRHTSVVASEFGGITQHIGAFNVSMESGEKITFLDTPGHAAFSSMRARGANSTDIVILVVAADDGVMEQTVQSIKMAKEANVPIIVAVNKIDKHEANIVVSGIAWAKVRAMFDHAGNPVSEASLADAVQIIGWRELPMAGDEIIEVEDERRAHIVMHYRQSVRAKSKESEIAEYVKKQQEEHDIEYHKQLNEKRALGRRRSLPKGPRKKEIIEDENAVPRLNVIIKGDVLGSVEAILDVFDTYGDENRCRLDVVHYGIGVVSESDIELADAFNAIIYTFNTSTPRKVADMADKIGVVISSQRVIYKLIDDVKEQICKKLSPEKVEEIIGKANVLQHFEITDRKKKVNVAGCRCIMGVLKKTALFRLIRQEEIIYEGKLSSMKHLKDDVMTIKTGIDCGLQFEDPSVFVEPGDTLVCYTIHDVPPTVKWDPGF</sequence>
<dbReference type="InterPro" id="IPR009000">
    <property type="entry name" value="Transl_B-barrel_sf"/>
</dbReference>
<evidence type="ECO:0000256" key="4">
    <source>
        <dbReference type="ARBA" id="ARBA00022917"/>
    </source>
</evidence>
<dbReference type="InterPro" id="IPR000795">
    <property type="entry name" value="T_Tr_GTP-bd_dom"/>
</dbReference>
<dbReference type="InterPro" id="IPR005225">
    <property type="entry name" value="Small_GTP-bd"/>
</dbReference>
<dbReference type="OrthoDB" id="4928at2759"/>
<dbReference type="InterPro" id="IPR036925">
    <property type="entry name" value="TIF_IF2_dom3_sf"/>
</dbReference>
<dbReference type="InterPro" id="IPR023115">
    <property type="entry name" value="TIF_IF2_dom3"/>
</dbReference>
<dbReference type="CDD" id="cd03692">
    <property type="entry name" value="mtIF2_IVc"/>
    <property type="match status" value="1"/>
</dbReference>
<gene>
    <name evidence="7" type="ORF">HCN44_008887</name>
</gene>
<keyword evidence="3" id="KW-0547">Nucleotide-binding</keyword>
<keyword evidence="4" id="KW-0648">Protein biosynthesis</keyword>
<dbReference type="Gene3D" id="3.40.50.10050">
    <property type="entry name" value="Translation initiation factor IF- 2, domain 3"/>
    <property type="match status" value="1"/>
</dbReference>
<dbReference type="NCBIfam" id="TIGR00231">
    <property type="entry name" value="small_GTP"/>
    <property type="match status" value="1"/>
</dbReference>
<dbReference type="CDD" id="cd01887">
    <property type="entry name" value="IF2_eIF5B"/>
    <property type="match status" value="1"/>
</dbReference>
<dbReference type="Gene3D" id="2.40.30.10">
    <property type="entry name" value="Translation factors"/>
    <property type="match status" value="1"/>
</dbReference>
<dbReference type="PROSITE" id="PS51722">
    <property type="entry name" value="G_TR_2"/>
    <property type="match status" value="1"/>
</dbReference>
<dbReference type="EMBL" id="JACMRX010000004">
    <property type="protein sequence ID" value="KAF7991516.1"/>
    <property type="molecule type" value="Genomic_DNA"/>
</dbReference>
<dbReference type="SUPFAM" id="SSF50447">
    <property type="entry name" value="Translation proteins"/>
    <property type="match status" value="1"/>
</dbReference>
<keyword evidence="5" id="KW-0342">GTP-binding</keyword>
<dbReference type="InterPro" id="IPR027417">
    <property type="entry name" value="P-loop_NTPase"/>
</dbReference>
<dbReference type="GO" id="GO:0005525">
    <property type="term" value="F:GTP binding"/>
    <property type="evidence" value="ECO:0007669"/>
    <property type="project" value="UniProtKB-KW"/>
</dbReference>
<evidence type="ECO:0000256" key="5">
    <source>
        <dbReference type="ARBA" id="ARBA00023134"/>
    </source>
</evidence>
<dbReference type="InterPro" id="IPR015760">
    <property type="entry name" value="TIF_IF2"/>
</dbReference>
<name>A0A834XVE8_APHGI</name>
<evidence type="ECO:0000256" key="2">
    <source>
        <dbReference type="ARBA" id="ARBA00022540"/>
    </source>
</evidence>
<dbReference type="FunFam" id="2.40.30.10:FF:000008">
    <property type="entry name" value="Translation initiation factor IF-2"/>
    <property type="match status" value="1"/>
</dbReference>
<dbReference type="GO" id="GO:0003743">
    <property type="term" value="F:translation initiation factor activity"/>
    <property type="evidence" value="ECO:0007669"/>
    <property type="project" value="UniProtKB-KW"/>
</dbReference>
<dbReference type="GO" id="GO:0003924">
    <property type="term" value="F:GTPase activity"/>
    <property type="evidence" value="ECO:0007669"/>
    <property type="project" value="InterPro"/>
</dbReference>
<evidence type="ECO:0000256" key="3">
    <source>
        <dbReference type="ARBA" id="ARBA00022741"/>
    </source>
</evidence>
<dbReference type="FunFam" id="3.40.50.10050:FF:000001">
    <property type="entry name" value="Translation initiation factor IF-2"/>
    <property type="match status" value="1"/>
</dbReference>
<evidence type="ECO:0000313" key="7">
    <source>
        <dbReference type="EMBL" id="KAF7991516.1"/>
    </source>
</evidence>
<dbReference type="SUPFAM" id="SSF52156">
    <property type="entry name" value="Initiation factor IF2/eIF5b, domain 3"/>
    <property type="match status" value="1"/>
</dbReference>
<dbReference type="GO" id="GO:0005737">
    <property type="term" value="C:cytoplasm"/>
    <property type="evidence" value="ECO:0007669"/>
    <property type="project" value="TreeGrafter"/>
</dbReference>
<comment type="similarity">
    <text evidence="1">Belongs to the TRAFAC class translation factor GTPase superfamily. Classic translation factor GTPase family. IF-2 subfamily.</text>
</comment>
<dbReference type="PANTHER" id="PTHR43381">
    <property type="entry name" value="TRANSLATION INITIATION FACTOR IF-2-RELATED"/>
    <property type="match status" value="1"/>
</dbReference>
<dbReference type="Pfam" id="PF00009">
    <property type="entry name" value="GTP_EFTU"/>
    <property type="match status" value="1"/>
</dbReference>
<organism evidence="7 8">
    <name type="scientific">Aphidius gifuensis</name>
    <name type="common">Parasitoid wasp</name>
    <dbReference type="NCBI Taxonomy" id="684658"/>
    <lineage>
        <taxon>Eukaryota</taxon>
        <taxon>Metazoa</taxon>
        <taxon>Ecdysozoa</taxon>
        <taxon>Arthropoda</taxon>
        <taxon>Hexapoda</taxon>
        <taxon>Insecta</taxon>
        <taxon>Pterygota</taxon>
        <taxon>Neoptera</taxon>
        <taxon>Endopterygota</taxon>
        <taxon>Hymenoptera</taxon>
        <taxon>Apocrita</taxon>
        <taxon>Ichneumonoidea</taxon>
        <taxon>Braconidae</taxon>
        <taxon>Aphidiinae</taxon>
        <taxon>Aphidius</taxon>
    </lineage>
</organism>
<dbReference type="Pfam" id="PF11987">
    <property type="entry name" value="IF-2"/>
    <property type="match status" value="1"/>
</dbReference>
<evidence type="ECO:0000259" key="6">
    <source>
        <dbReference type="PROSITE" id="PS51722"/>
    </source>
</evidence>
<evidence type="ECO:0000313" key="8">
    <source>
        <dbReference type="Proteomes" id="UP000639338"/>
    </source>
</evidence>
<dbReference type="FunFam" id="3.40.50.300:FF:000019">
    <property type="entry name" value="Translation initiation factor IF-2"/>
    <property type="match status" value="1"/>
</dbReference>
<accession>A0A834XVE8</accession>
<dbReference type="SUPFAM" id="SSF52540">
    <property type="entry name" value="P-loop containing nucleoside triphosphate hydrolases"/>
    <property type="match status" value="1"/>
</dbReference>